<proteinExistence type="predicted"/>
<dbReference type="AlphaFoldDB" id="A0AAD7INV9"/>
<comment type="caution">
    <text evidence="1">The sequence shown here is derived from an EMBL/GenBank/DDBJ whole genome shotgun (WGS) entry which is preliminary data.</text>
</comment>
<reference evidence="1" key="1">
    <citation type="submission" date="2023-03" db="EMBL/GenBank/DDBJ databases">
        <title>Massive genome expansion in bonnet fungi (Mycena s.s.) driven by repeated elements and novel gene families across ecological guilds.</title>
        <authorList>
            <consortium name="Lawrence Berkeley National Laboratory"/>
            <person name="Harder C.B."/>
            <person name="Miyauchi S."/>
            <person name="Viragh M."/>
            <person name="Kuo A."/>
            <person name="Thoen E."/>
            <person name="Andreopoulos B."/>
            <person name="Lu D."/>
            <person name="Skrede I."/>
            <person name="Drula E."/>
            <person name="Henrissat B."/>
            <person name="Morin E."/>
            <person name="Kohler A."/>
            <person name="Barry K."/>
            <person name="LaButti K."/>
            <person name="Morin E."/>
            <person name="Salamov A."/>
            <person name="Lipzen A."/>
            <person name="Mereny Z."/>
            <person name="Hegedus B."/>
            <person name="Baldrian P."/>
            <person name="Stursova M."/>
            <person name="Weitz H."/>
            <person name="Taylor A."/>
            <person name="Grigoriev I.V."/>
            <person name="Nagy L.G."/>
            <person name="Martin F."/>
            <person name="Kauserud H."/>
        </authorList>
    </citation>
    <scope>NUCLEOTIDE SEQUENCE</scope>
    <source>
        <strain evidence="1">CBHHK188m</strain>
    </source>
</reference>
<name>A0AAD7INV9_9AGAR</name>
<keyword evidence="2" id="KW-1185">Reference proteome</keyword>
<dbReference type="EMBL" id="JARJLG010000099">
    <property type="protein sequence ID" value="KAJ7746140.1"/>
    <property type="molecule type" value="Genomic_DNA"/>
</dbReference>
<sequence>MDLLRNRDPKVALGSFDGKVAVLATLQGENYFITTNTDYVPALPSLQLPHALFLWSDMRYGTDDPTLWPQQYTAHFCHLPAIAKKGARPEPDMMWWNPSPEDFVVQSAVTRKLGRPRNRHQFLPFVNKLVALCRNLRRTSGTPISPLFGELVQNIPMLIEQLQTLASTYTKTVFAVTSLQRACLKLDALYNYITVYKPRMENYLSTPPDSAHTPVVQCIGTFTSIPAIAQQLWSARLPFWFLRPTFVFDCENRLSVVALDEPRFNVPDTLDDEAPPGVYSANSTEEKIAAIHSAVVRTLWYRDPFGTTDSRPPLQPTLSQAARVKFRAHTTSTRITSHVCLSWQMYVLHKLYLNFTDPSKPPGKAQVKGPATTELPAKGPTKTDWDKFQYLNIPEMPPSIAPWADALAQVNKSVAPFTSDPADRQYVFPEPALLVNTMHEPQHKFLHHWTLLRDGFAYILSQPEHSQLLSTQEWRDILEGHMTKRGHPDSKTYRRSAQLEDRKHPALQACNITSAEGFPVPPQSLPEFSVAQTRQIVWEVGETNFQFEFCALDRRASMKHRLDDIKTCFAGRMLIGAPLEMSKDGFALEKIEQRHRYFVWAATLMLDWNTKSPRPHLITRGFVEHSNWTPSQMEGLETVVCQYYMQAFWEHFGRAAVIPLRLDNDVEKEEGEI</sequence>
<evidence type="ECO:0000313" key="2">
    <source>
        <dbReference type="Proteomes" id="UP001215280"/>
    </source>
</evidence>
<dbReference type="Proteomes" id="UP001215280">
    <property type="component" value="Unassembled WGS sequence"/>
</dbReference>
<organism evidence="1 2">
    <name type="scientific">Mycena maculata</name>
    <dbReference type="NCBI Taxonomy" id="230809"/>
    <lineage>
        <taxon>Eukaryota</taxon>
        <taxon>Fungi</taxon>
        <taxon>Dikarya</taxon>
        <taxon>Basidiomycota</taxon>
        <taxon>Agaricomycotina</taxon>
        <taxon>Agaricomycetes</taxon>
        <taxon>Agaricomycetidae</taxon>
        <taxon>Agaricales</taxon>
        <taxon>Marasmiineae</taxon>
        <taxon>Mycenaceae</taxon>
        <taxon>Mycena</taxon>
    </lineage>
</organism>
<accession>A0AAD7INV9</accession>
<evidence type="ECO:0000313" key="1">
    <source>
        <dbReference type="EMBL" id="KAJ7746140.1"/>
    </source>
</evidence>
<gene>
    <name evidence="1" type="ORF">DFH07DRAFT_748528</name>
</gene>
<protein>
    <submittedName>
        <fullName evidence="1">Uncharacterized protein</fullName>
    </submittedName>
</protein>